<evidence type="ECO:0000259" key="7">
    <source>
        <dbReference type="Pfam" id="PF08281"/>
    </source>
</evidence>
<dbReference type="InterPro" id="IPR013249">
    <property type="entry name" value="RNA_pol_sigma70_r4_t2"/>
</dbReference>
<evidence type="ECO:0000256" key="3">
    <source>
        <dbReference type="ARBA" id="ARBA00023082"/>
    </source>
</evidence>
<dbReference type="NCBIfam" id="TIGR02937">
    <property type="entry name" value="sigma70-ECF"/>
    <property type="match status" value="1"/>
</dbReference>
<evidence type="ECO:0000313" key="8">
    <source>
        <dbReference type="EMBL" id="TQD48294.1"/>
    </source>
</evidence>
<dbReference type="InterPro" id="IPR036388">
    <property type="entry name" value="WH-like_DNA-bd_sf"/>
</dbReference>
<dbReference type="SUPFAM" id="SSF88946">
    <property type="entry name" value="Sigma2 domain of RNA polymerase sigma factors"/>
    <property type="match status" value="1"/>
</dbReference>
<keyword evidence="4" id="KW-0804">Transcription</keyword>
<dbReference type="Pfam" id="PF08281">
    <property type="entry name" value="Sigma70_r4_2"/>
    <property type="match status" value="1"/>
</dbReference>
<evidence type="ECO:0000256" key="4">
    <source>
        <dbReference type="ARBA" id="ARBA00023163"/>
    </source>
</evidence>
<feature type="domain" description="RNA polymerase sigma factor 70 region 4 type 2" evidence="7">
    <location>
        <begin position="169"/>
        <end position="217"/>
    </location>
</feature>
<evidence type="ECO:0000256" key="5">
    <source>
        <dbReference type="SAM" id="MobiDB-lite"/>
    </source>
</evidence>
<comment type="caution">
    <text evidence="8">The sequence shown here is derived from an EMBL/GenBank/DDBJ whole genome shotgun (WGS) entry which is preliminary data.</text>
</comment>
<dbReference type="PANTHER" id="PTHR43133:SF46">
    <property type="entry name" value="RNA POLYMERASE SIGMA-70 FACTOR ECF SUBFAMILY"/>
    <property type="match status" value="1"/>
</dbReference>
<evidence type="ECO:0000313" key="9">
    <source>
        <dbReference type="Proteomes" id="UP000318212"/>
    </source>
</evidence>
<evidence type="ECO:0000256" key="2">
    <source>
        <dbReference type="ARBA" id="ARBA00023015"/>
    </source>
</evidence>
<evidence type="ECO:0000256" key="1">
    <source>
        <dbReference type="ARBA" id="ARBA00010641"/>
    </source>
</evidence>
<accession>A0A508AIK5</accession>
<dbReference type="EMBL" id="VICE01000048">
    <property type="protein sequence ID" value="TQD48294.1"/>
    <property type="molecule type" value="Genomic_DNA"/>
</dbReference>
<sequence length="239" mass="26557">MDRRRHAATPGRARCAPGRRRCLNALATRSSRSPCDASGPRRVSMPMDQAVTRLVDEPELLRKARWGDRQAFAELYARHAAAAHALALRLTGDPAAAEDLTHDAFMKMLRFIGGLRSDRPVRPWLKKVVANAAIDRVRREHAHLYADEDVATVADGAEGSAARQVDAGALLQRLDPVARTLVWLHEVEGWSHAELAERFDRSPSWSKSQISRALSRLRESLESDNDAPNATEPHARTRA</sequence>
<keyword evidence="3" id="KW-0731">Sigma factor</keyword>
<keyword evidence="2" id="KW-0805">Transcription regulation</keyword>
<comment type="similarity">
    <text evidence="1">Belongs to the sigma-70 factor family. ECF subfamily.</text>
</comment>
<dbReference type="InterPro" id="IPR013324">
    <property type="entry name" value="RNA_pol_sigma_r3/r4-like"/>
</dbReference>
<dbReference type="InterPro" id="IPR007627">
    <property type="entry name" value="RNA_pol_sigma70_r2"/>
</dbReference>
<evidence type="ECO:0000259" key="6">
    <source>
        <dbReference type="Pfam" id="PF04542"/>
    </source>
</evidence>
<dbReference type="OrthoDB" id="6236508at2"/>
<gene>
    <name evidence="8" type="ORF">FKV25_04960</name>
</gene>
<dbReference type="SUPFAM" id="SSF88659">
    <property type="entry name" value="Sigma3 and sigma4 domains of RNA polymerase sigma factors"/>
    <property type="match status" value="1"/>
</dbReference>
<dbReference type="Proteomes" id="UP000318212">
    <property type="component" value="Unassembled WGS sequence"/>
</dbReference>
<dbReference type="GO" id="GO:0006352">
    <property type="term" value="P:DNA-templated transcription initiation"/>
    <property type="evidence" value="ECO:0007669"/>
    <property type="project" value="InterPro"/>
</dbReference>
<feature type="domain" description="RNA polymerase sigma-70 region 2" evidence="6">
    <location>
        <begin position="75"/>
        <end position="140"/>
    </location>
</feature>
<dbReference type="InterPro" id="IPR014284">
    <property type="entry name" value="RNA_pol_sigma-70_dom"/>
</dbReference>
<dbReference type="Gene3D" id="1.10.1740.10">
    <property type="match status" value="1"/>
</dbReference>
<proteinExistence type="inferred from homology"/>
<dbReference type="Gene3D" id="1.10.10.10">
    <property type="entry name" value="Winged helix-like DNA-binding domain superfamily/Winged helix DNA-binding domain"/>
    <property type="match status" value="1"/>
</dbReference>
<dbReference type="InterPro" id="IPR039425">
    <property type="entry name" value="RNA_pol_sigma-70-like"/>
</dbReference>
<protein>
    <submittedName>
        <fullName evidence="8">Sigma-70 family RNA polymerase sigma factor</fullName>
    </submittedName>
</protein>
<keyword evidence="9" id="KW-1185">Reference proteome</keyword>
<dbReference type="GO" id="GO:0003677">
    <property type="term" value="F:DNA binding"/>
    <property type="evidence" value="ECO:0007669"/>
    <property type="project" value="InterPro"/>
</dbReference>
<feature type="region of interest" description="Disordered" evidence="5">
    <location>
        <begin position="216"/>
        <end position="239"/>
    </location>
</feature>
<dbReference type="AlphaFoldDB" id="A0A508AIK5"/>
<dbReference type="InterPro" id="IPR013325">
    <property type="entry name" value="RNA_pol_sigma_r2"/>
</dbReference>
<dbReference type="Pfam" id="PF04542">
    <property type="entry name" value="Sigma70_r2"/>
    <property type="match status" value="1"/>
</dbReference>
<dbReference type="PANTHER" id="PTHR43133">
    <property type="entry name" value="RNA POLYMERASE ECF-TYPE SIGMA FACTO"/>
    <property type="match status" value="1"/>
</dbReference>
<reference evidence="8 9" key="1">
    <citation type="submission" date="2019-06" db="EMBL/GenBank/DDBJ databases">
        <title>Lysobacter alkalisoli sp. nov. isolated from saline soil.</title>
        <authorList>
            <person name="Sun J.-Q."/>
            <person name="Xu L."/>
        </authorList>
    </citation>
    <scope>NUCLEOTIDE SEQUENCE [LARGE SCALE GENOMIC DNA]</scope>
    <source>
        <strain evidence="8 9">JCM 31130</strain>
    </source>
</reference>
<organism evidence="8 9">
    <name type="scientific">Marilutibacter aestuarii</name>
    <dbReference type="NCBI Taxonomy" id="1706195"/>
    <lineage>
        <taxon>Bacteria</taxon>
        <taxon>Pseudomonadati</taxon>
        <taxon>Pseudomonadota</taxon>
        <taxon>Gammaproteobacteria</taxon>
        <taxon>Lysobacterales</taxon>
        <taxon>Lysobacteraceae</taxon>
        <taxon>Marilutibacter</taxon>
    </lineage>
</organism>
<dbReference type="GO" id="GO:0016987">
    <property type="term" value="F:sigma factor activity"/>
    <property type="evidence" value="ECO:0007669"/>
    <property type="project" value="UniProtKB-KW"/>
</dbReference>
<name>A0A508AIK5_9GAMM</name>